<dbReference type="GeneID" id="100569751"/>
<dbReference type="InterPro" id="IPR012337">
    <property type="entry name" value="RNaseH-like_sf"/>
</dbReference>
<evidence type="ECO:0000313" key="1">
    <source>
        <dbReference type="EnsemblMetazoa" id="XP_008178492.1"/>
    </source>
</evidence>
<proteinExistence type="predicted"/>
<keyword evidence="2" id="KW-1185">Reference proteome</keyword>
<dbReference type="EnsemblMetazoa" id="XM_008180270.1">
    <property type="protein sequence ID" value="XP_008178492.1"/>
    <property type="gene ID" value="LOC100569751"/>
</dbReference>
<dbReference type="AlphaFoldDB" id="A0A8R1X2Q3"/>
<organism evidence="1 2">
    <name type="scientific">Acyrthosiphon pisum</name>
    <name type="common">Pea aphid</name>
    <dbReference type="NCBI Taxonomy" id="7029"/>
    <lineage>
        <taxon>Eukaryota</taxon>
        <taxon>Metazoa</taxon>
        <taxon>Ecdysozoa</taxon>
        <taxon>Arthropoda</taxon>
        <taxon>Hexapoda</taxon>
        <taxon>Insecta</taxon>
        <taxon>Pterygota</taxon>
        <taxon>Neoptera</taxon>
        <taxon>Paraneoptera</taxon>
        <taxon>Hemiptera</taxon>
        <taxon>Sternorrhyncha</taxon>
        <taxon>Aphidomorpha</taxon>
        <taxon>Aphidoidea</taxon>
        <taxon>Aphididae</taxon>
        <taxon>Macrosiphini</taxon>
        <taxon>Acyrthosiphon</taxon>
    </lineage>
</organism>
<dbReference type="OrthoDB" id="6619611at2759"/>
<dbReference type="Proteomes" id="UP000007819">
    <property type="component" value="Chromosome X"/>
</dbReference>
<accession>A0A8R1X2Q3</accession>
<name>A0A8R1X2Q3_ACYPI</name>
<dbReference type="InterPro" id="IPR052865">
    <property type="entry name" value="Zinc_finger_BED"/>
</dbReference>
<dbReference type="KEGG" id="api:100569751"/>
<dbReference type="RefSeq" id="XP_008178492.1">
    <property type="nucleotide sequence ID" value="XM_008180270.1"/>
</dbReference>
<reference evidence="2" key="1">
    <citation type="submission" date="2010-06" db="EMBL/GenBank/DDBJ databases">
        <authorList>
            <person name="Jiang H."/>
            <person name="Abraham K."/>
            <person name="Ali S."/>
            <person name="Alsbrooks S.L."/>
            <person name="Anim B.N."/>
            <person name="Anosike U.S."/>
            <person name="Attaway T."/>
            <person name="Bandaranaike D.P."/>
            <person name="Battles P.K."/>
            <person name="Bell S.N."/>
            <person name="Bell A.V."/>
            <person name="Beltran B."/>
            <person name="Bickham C."/>
            <person name="Bustamante Y."/>
            <person name="Caleb T."/>
            <person name="Canada A."/>
            <person name="Cardenas V."/>
            <person name="Carter K."/>
            <person name="Chacko J."/>
            <person name="Chandrabose M.N."/>
            <person name="Chavez D."/>
            <person name="Chavez A."/>
            <person name="Chen L."/>
            <person name="Chu H.-S."/>
            <person name="Claassen K.J."/>
            <person name="Cockrell R."/>
            <person name="Collins M."/>
            <person name="Cooper J.A."/>
            <person name="Cree A."/>
            <person name="Curry S.M."/>
            <person name="Da Y."/>
            <person name="Dao M.D."/>
            <person name="Das B."/>
            <person name="Davila M.-L."/>
            <person name="Davy-Carroll L."/>
            <person name="Denson S."/>
            <person name="Dinh H."/>
            <person name="Ebong V.E."/>
            <person name="Edwards J.R."/>
            <person name="Egan A."/>
            <person name="El-Daye J."/>
            <person name="Escobedo L."/>
            <person name="Fernandez S."/>
            <person name="Fernando P.R."/>
            <person name="Flagg N."/>
            <person name="Forbes L.D."/>
            <person name="Fowler R.G."/>
            <person name="Fu Q."/>
            <person name="Gabisi R.A."/>
            <person name="Ganer J."/>
            <person name="Garbino Pronczuk A."/>
            <person name="Garcia R.M."/>
            <person name="Garner T."/>
            <person name="Garrett T.E."/>
            <person name="Gonzalez D.A."/>
            <person name="Hamid H."/>
            <person name="Hawkins E.S."/>
            <person name="Hirani K."/>
            <person name="Hogues M.E."/>
            <person name="Hollins B."/>
            <person name="Hsiao C.-H."/>
            <person name="Jabil R."/>
            <person name="James M.L."/>
            <person name="Jhangiani S.N."/>
            <person name="Johnson B."/>
            <person name="Johnson Q."/>
            <person name="Joshi V."/>
            <person name="Kalu J.B."/>
            <person name="Kam C."/>
            <person name="Kashfia A."/>
            <person name="Keebler J."/>
            <person name="Kisamo H."/>
            <person name="Kovar C.L."/>
            <person name="Lago L.A."/>
            <person name="Lai C.-Y."/>
            <person name="Laidlaw J."/>
            <person name="Lara F."/>
            <person name="Le T.-K."/>
            <person name="Lee S.L."/>
            <person name="Legall F.H."/>
            <person name="Lemon S.J."/>
            <person name="Lewis L.R."/>
            <person name="Li B."/>
            <person name="Liu Y."/>
            <person name="Liu Y.-S."/>
            <person name="Lopez J."/>
            <person name="Lozado R.J."/>
            <person name="Lu J."/>
            <person name="Madu R.C."/>
            <person name="Maheshwari M."/>
            <person name="Maheshwari R."/>
            <person name="Malloy K."/>
            <person name="Martinez E."/>
            <person name="Mathew T."/>
            <person name="Mercado I.C."/>
            <person name="Mercado C."/>
            <person name="Meyer B."/>
            <person name="Montgomery K."/>
            <person name="Morgan M.B."/>
            <person name="Munidasa M."/>
            <person name="Nazareth L.V."/>
            <person name="Nelson J."/>
            <person name="Ng B.M."/>
            <person name="Nguyen N.B."/>
            <person name="Nguyen P.Q."/>
            <person name="Nguyen T."/>
            <person name="Obregon M."/>
            <person name="Okwuonu G.O."/>
            <person name="Onwere C.G."/>
            <person name="Orozco G."/>
            <person name="Parra A."/>
            <person name="Patel S."/>
            <person name="Patil S."/>
            <person name="Perez A."/>
            <person name="Perez Y."/>
            <person name="Pham C."/>
            <person name="Primus E.L."/>
            <person name="Pu L.-L."/>
            <person name="Puazo M."/>
            <person name="Qin X."/>
            <person name="Quiroz J.B."/>
            <person name="Reese J."/>
            <person name="Richards S."/>
            <person name="Rives C.M."/>
            <person name="Robberts R."/>
            <person name="Ruiz S.J."/>
            <person name="Ruiz M.J."/>
            <person name="Santibanez J."/>
            <person name="Schneider B.W."/>
            <person name="Sisson I."/>
            <person name="Smith M."/>
            <person name="Sodergren E."/>
            <person name="Song X.-Z."/>
            <person name="Song B.B."/>
            <person name="Summersgill H."/>
            <person name="Thelus R."/>
            <person name="Thornton R.D."/>
            <person name="Trejos Z.Y."/>
            <person name="Usmani K."/>
            <person name="Vattathil S."/>
            <person name="Villasana D."/>
            <person name="Walker D.L."/>
            <person name="Wang S."/>
            <person name="Wang K."/>
            <person name="White C.S."/>
            <person name="Williams A.C."/>
            <person name="Williamson J."/>
            <person name="Wilson K."/>
            <person name="Woghiren I.O."/>
            <person name="Woodworth J.R."/>
            <person name="Worley K.C."/>
            <person name="Wright R.A."/>
            <person name="Wu W."/>
            <person name="Young L."/>
            <person name="Zhang L."/>
            <person name="Zhang J."/>
            <person name="Zhu Y."/>
            <person name="Muzny D.M."/>
            <person name="Weinstock G."/>
            <person name="Gibbs R.A."/>
        </authorList>
    </citation>
    <scope>NUCLEOTIDE SEQUENCE [LARGE SCALE GENOMIC DNA]</scope>
    <source>
        <strain evidence="2">LSR1</strain>
    </source>
</reference>
<sequence>MLKKCRAIVGHYKHSGFATGKLRDLQSQMNLPLLKVKQDVSTRWNSSLTMIERLLTIKIPLTASMSSLPRDPDCLNASEWEIISDCVNILKPFENITSELSGENYPTLSLVIPLIRGLQYMLKNLITETTIGNEFKNKLIDVVVRRLDHLEKDKIVAKSTFLDPRLKKTGFGLKENADNAHKWVCKELTSIIRAKNDNNEITESDTTEPTSSTNISANTYSVWKHFDDKIAQVKITSNPNATASIMIRQYLEIPPLNRKKNPLEF</sequence>
<protein>
    <recommendedName>
        <fullName evidence="3">Zinc finger BED domain-containing protein 4</fullName>
    </recommendedName>
</protein>
<evidence type="ECO:0000313" key="2">
    <source>
        <dbReference type="Proteomes" id="UP000007819"/>
    </source>
</evidence>
<dbReference type="PANTHER" id="PTHR47241:SF1">
    <property type="entry name" value="BED-TYPE DOMAIN-CONTAINING PROTEIN"/>
    <property type="match status" value="1"/>
</dbReference>
<reference evidence="1" key="2">
    <citation type="submission" date="2022-06" db="UniProtKB">
        <authorList>
            <consortium name="EnsemblMetazoa"/>
        </authorList>
    </citation>
    <scope>IDENTIFICATION</scope>
</reference>
<evidence type="ECO:0008006" key="3">
    <source>
        <dbReference type="Google" id="ProtNLM"/>
    </source>
</evidence>
<dbReference type="PANTHER" id="PTHR47241">
    <property type="entry name" value="FINGER PROTEIN, PUTATIVE-RELATED"/>
    <property type="match status" value="1"/>
</dbReference>
<dbReference type="SUPFAM" id="SSF53098">
    <property type="entry name" value="Ribonuclease H-like"/>
    <property type="match status" value="1"/>
</dbReference>
<dbReference type="GO" id="GO:0005634">
    <property type="term" value="C:nucleus"/>
    <property type="evidence" value="ECO:0007669"/>
    <property type="project" value="TreeGrafter"/>
</dbReference>